<feature type="region of interest" description="Disordered" evidence="2">
    <location>
        <begin position="310"/>
        <end position="392"/>
    </location>
</feature>
<name>A0A6H0XM16_9PEZI</name>
<feature type="compositionally biased region" description="Basic and acidic residues" evidence="2">
    <location>
        <begin position="144"/>
        <end position="173"/>
    </location>
</feature>
<keyword evidence="3" id="KW-0812">Transmembrane</keyword>
<feature type="compositionally biased region" description="Polar residues" evidence="2">
    <location>
        <begin position="212"/>
        <end position="228"/>
    </location>
</feature>
<dbReference type="GO" id="GO:0022857">
    <property type="term" value="F:transmembrane transporter activity"/>
    <property type="evidence" value="ECO:0007669"/>
    <property type="project" value="InterPro"/>
</dbReference>
<feature type="transmembrane region" description="Helical" evidence="3">
    <location>
        <begin position="653"/>
        <end position="674"/>
    </location>
</feature>
<dbReference type="InterPro" id="IPR051361">
    <property type="entry name" value="ThrE/Ser_Exporter"/>
</dbReference>
<evidence type="ECO:0000313" key="5">
    <source>
        <dbReference type="EMBL" id="QIW95791.1"/>
    </source>
</evidence>
<comment type="similarity">
    <text evidence="1">Belongs to the ThrE exporter (TC 2.A.79) family.</text>
</comment>
<organism evidence="5 6">
    <name type="scientific">Peltaster fructicola</name>
    <dbReference type="NCBI Taxonomy" id="286661"/>
    <lineage>
        <taxon>Eukaryota</taxon>
        <taxon>Fungi</taxon>
        <taxon>Dikarya</taxon>
        <taxon>Ascomycota</taxon>
        <taxon>Pezizomycotina</taxon>
        <taxon>Dothideomycetes</taxon>
        <taxon>Dothideomycetes incertae sedis</taxon>
        <taxon>Peltaster</taxon>
    </lineage>
</organism>
<accession>A0A6H0XM16</accession>
<feature type="compositionally biased region" description="Low complexity" evidence="2">
    <location>
        <begin position="340"/>
        <end position="370"/>
    </location>
</feature>
<keyword evidence="6" id="KW-1185">Reference proteome</keyword>
<gene>
    <name evidence="5" type="ORF">AMS68_001309</name>
</gene>
<dbReference type="OrthoDB" id="413008at2759"/>
<evidence type="ECO:0000313" key="6">
    <source>
        <dbReference type="Proteomes" id="UP000503462"/>
    </source>
</evidence>
<evidence type="ECO:0000256" key="1">
    <source>
        <dbReference type="ARBA" id="ARBA00034125"/>
    </source>
</evidence>
<feature type="transmembrane region" description="Helical" evidence="3">
    <location>
        <begin position="694"/>
        <end position="711"/>
    </location>
</feature>
<feature type="region of interest" description="Disordered" evidence="2">
    <location>
        <begin position="20"/>
        <end position="233"/>
    </location>
</feature>
<reference evidence="5 6" key="1">
    <citation type="journal article" date="2016" name="Sci. Rep.">
        <title>Peltaster fructicola genome reveals evolution from an invasive phytopathogen to an ectophytic parasite.</title>
        <authorList>
            <person name="Xu C."/>
            <person name="Chen H."/>
            <person name="Gleason M.L."/>
            <person name="Xu J.R."/>
            <person name="Liu H."/>
            <person name="Zhang R."/>
            <person name="Sun G."/>
        </authorList>
    </citation>
    <scope>NUCLEOTIDE SEQUENCE [LARGE SCALE GENOMIC DNA]</scope>
    <source>
        <strain evidence="5 6">LNHT1506</strain>
    </source>
</reference>
<keyword evidence="3" id="KW-0472">Membrane</keyword>
<feature type="transmembrane region" description="Helical" evidence="3">
    <location>
        <begin position="561"/>
        <end position="579"/>
    </location>
</feature>
<feature type="transmembrane region" description="Helical" evidence="3">
    <location>
        <begin position="621"/>
        <end position="641"/>
    </location>
</feature>
<feature type="domain" description="Threonine/serine exporter-like N-terminal" evidence="4">
    <location>
        <begin position="429"/>
        <end position="673"/>
    </location>
</feature>
<proteinExistence type="inferred from homology"/>
<evidence type="ECO:0000256" key="2">
    <source>
        <dbReference type="SAM" id="MobiDB-lite"/>
    </source>
</evidence>
<feature type="compositionally biased region" description="Basic residues" evidence="2">
    <location>
        <begin position="379"/>
        <end position="391"/>
    </location>
</feature>
<evidence type="ECO:0000256" key="3">
    <source>
        <dbReference type="SAM" id="Phobius"/>
    </source>
</evidence>
<feature type="transmembrane region" description="Helical" evidence="3">
    <location>
        <begin position="823"/>
        <end position="847"/>
    </location>
</feature>
<keyword evidence="3" id="KW-1133">Transmembrane helix</keyword>
<evidence type="ECO:0000259" key="4">
    <source>
        <dbReference type="Pfam" id="PF06738"/>
    </source>
</evidence>
<dbReference type="Pfam" id="PF06738">
    <property type="entry name" value="ThrE"/>
    <property type="match status" value="1"/>
</dbReference>
<feature type="transmembrane region" description="Helical" evidence="3">
    <location>
        <begin position="536"/>
        <end position="555"/>
    </location>
</feature>
<feature type="transmembrane region" description="Helical" evidence="3">
    <location>
        <begin position="591"/>
        <end position="609"/>
    </location>
</feature>
<dbReference type="AlphaFoldDB" id="A0A6H0XM16"/>
<protein>
    <recommendedName>
        <fullName evidence="4">Threonine/serine exporter-like N-terminal domain-containing protein</fullName>
    </recommendedName>
</protein>
<feature type="compositionally biased region" description="Polar residues" evidence="2">
    <location>
        <begin position="30"/>
        <end position="40"/>
    </location>
</feature>
<feature type="compositionally biased region" description="Polar residues" evidence="2">
    <location>
        <begin position="175"/>
        <end position="185"/>
    </location>
</feature>
<dbReference type="EMBL" id="CP051139">
    <property type="protein sequence ID" value="QIW95791.1"/>
    <property type="molecule type" value="Genomic_DNA"/>
</dbReference>
<dbReference type="PANTHER" id="PTHR31082">
    <property type="entry name" value="PHEROMONE-REGULATED MEMBRANE PROTEIN 10"/>
    <property type="match status" value="1"/>
</dbReference>
<sequence>MATPNDELVDPFGRAFAMANLATPHDDSAPATSADTTSPGTPCEAKPREKKRVGFSGSDAPGAVVLESAHASGASTPEPGRSGSIASLLAPSDRSHLPQLAPGDAEQIKQALSTNNASRPRPAIRNVQPSQSHPVVESEDEDGSQNREKAYRRQKAREALQRGKDLERDERIRSAPTSRQVSPHSTTRRRARPDLRLDNLPAEHYNIDGNRTGESTPRYGSTPGSPSAHTPPGMLDSLGLRSGAVTPIEDRHLYEEYKPPPKKYRGGILGQLLKLSQHYGHDDIVSPHDDRRLNPDVGISTQLYSFARGSITDLPGTTTPIPGFSPPESGASTPRDRRPSWYSFSRSQSTSSISQLKGSSSSLGAPASSSIGEEVTRRLKEHKARRPHLKERVRSSGALHALSRHVRPKTDEELRIKKHISEILQRQQYLIKLCKGLMMYGAPSHRLEEYMKMSSRVLQIEAQFLYLPGAMLMSFNDPSTHTTELKLVKVPQGLDLGRLRDVHEIYKEVVHDRMSVSTAREQLNTIFEKKPKHSRLLLVVVYGLASVCVGPFAFGARLIDLPIAFLIGAIVGILQLYVAQASELYQNVFEIAASVVTSFLARLFGSIYIGNHRLFCFSALAQSPIALILPGYMVLLASLELQSKSMVAGSVRMVYAIIYSLFLGYGITLGTAIYGLLDKHAVSATTCDDSISKYWYILFVPGFTMCLIIVNQAKWKQAPMMLVIASVGYVVNYFSAQRFVGNTQISNMFGALAIGVMANGYSRVGGRVENIALDIWETWLRRHWRTFREKVFLVKKLSPKKLEAGLKDDPDYAPRVRRVGYSLAAAAMLPGIFVQVPSGIAVGGSLLTGLASANLITNSSYTNGTQISNTTSVEAAASALNTVSFNVGYSVVQVAIGITVGLFLSAIVVYPFGKKRSGLFSF</sequence>
<dbReference type="PANTHER" id="PTHR31082:SF4">
    <property type="entry name" value="PHEROMONE-REGULATED MEMBRANE PROTEIN 10"/>
    <property type="match status" value="1"/>
</dbReference>
<dbReference type="InterPro" id="IPR010619">
    <property type="entry name" value="ThrE-like_N"/>
</dbReference>
<dbReference type="Proteomes" id="UP000503462">
    <property type="component" value="Chromosome 1"/>
</dbReference>
<feature type="transmembrane region" description="Helical" evidence="3">
    <location>
        <begin position="891"/>
        <end position="912"/>
    </location>
</feature>